<feature type="domain" description="YoaR-like putative peptidoglycan binding" evidence="1">
    <location>
        <begin position="256"/>
        <end position="339"/>
    </location>
</feature>
<dbReference type="InterPro" id="IPR007391">
    <property type="entry name" value="Vancomycin_resist_VanW"/>
</dbReference>
<protein>
    <recommendedName>
        <fullName evidence="1">YoaR-like putative peptidoglycan binding domain-containing protein</fullName>
    </recommendedName>
</protein>
<evidence type="ECO:0000259" key="1">
    <source>
        <dbReference type="Pfam" id="PF12229"/>
    </source>
</evidence>
<dbReference type="Pfam" id="PF04294">
    <property type="entry name" value="VanW"/>
    <property type="match status" value="1"/>
</dbReference>
<gene>
    <name evidence="2" type="ORF">A2406_00900</name>
</gene>
<evidence type="ECO:0000313" key="2">
    <source>
        <dbReference type="EMBL" id="OGY93297.1"/>
    </source>
</evidence>
<organism evidence="2 3">
    <name type="scientific">Candidatus Komeilibacteria bacterium RIFOXYC1_FULL_37_11</name>
    <dbReference type="NCBI Taxonomy" id="1798555"/>
    <lineage>
        <taxon>Bacteria</taxon>
        <taxon>Candidatus Komeiliibacteriota</taxon>
    </lineage>
</organism>
<reference evidence="2 3" key="1">
    <citation type="journal article" date="2016" name="Nat. Commun.">
        <title>Thousands of microbial genomes shed light on interconnected biogeochemical processes in an aquifer system.</title>
        <authorList>
            <person name="Anantharaman K."/>
            <person name="Brown C.T."/>
            <person name="Hug L.A."/>
            <person name="Sharon I."/>
            <person name="Castelle C.J."/>
            <person name="Probst A.J."/>
            <person name="Thomas B.C."/>
            <person name="Singh A."/>
            <person name="Wilkins M.J."/>
            <person name="Karaoz U."/>
            <person name="Brodie E.L."/>
            <person name="Williams K.H."/>
            <person name="Hubbard S.S."/>
            <person name="Banfield J.F."/>
        </authorList>
    </citation>
    <scope>NUCLEOTIDE SEQUENCE [LARGE SCALE GENOMIC DNA]</scope>
</reference>
<dbReference type="Proteomes" id="UP000177626">
    <property type="component" value="Unassembled WGS sequence"/>
</dbReference>
<accession>A0A1G2BYK2</accession>
<comment type="caution">
    <text evidence="2">The sequence shown here is derived from an EMBL/GenBank/DDBJ whole genome shotgun (WGS) entry which is preliminary data.</text>
</comment>
<dbReference type="PANTHER" id="PTHR35788">
    <property type="entry name" value="EXPORTED PROTEIN-RELATED"/>
    <property type="match status" value="1"/>
</dbReference>
<evidence type="ECO:0000313" key="3">
    <source>
        <dbReference type="Proteomes" id="UP000177626"/>
    </source>
</evidence>
<dbReference type="EMBL" id="MHKQ01000024">
    <property type="protein sequence ID" value="OGY93297.1"/>
    <property type="molecule type" value="Genomic_DNA"/>
</dbReference>
<dbReference type="AlphaFoldDB" id="A0A1G2BYK2"/>
<proteinExistence type="predicted"/>
<sequence>MEEVSKNKIFFYQKRLWIIIAIFVCLAGGVAIAKAKIDNNYQDKFLPNIKIGGVDIGGLSTEEARTKIGKRIDFVNRRGFVYLSSAKTVTINPNLSGLESADSLKLMVSWDLDKSLIKAQAWQKGAGLIAKLQTFAKDRDFPLYYNWDRDEHQKILKNNFSDILNDKKDASFYFSDSGDLKIDPESAGQTFNYEKALSDTQEQIENLISTDINLEIIEYRPIITSAIIESKRVQILAVSGRGNIYLSFEDQAWDVSNSIWRNWLELKAGDQDYYVGINKEKFESYLKEASITERINIPVQDARFSLKDGRVAEFSSSREGRAVNIDENIKSLENLIKNSGDLKLELAVETVQPTVHNEEVNDLGIVELLGTGESDFKGSPKNRIHNIGVGADALHGVLIKPDEEFSLINTLGDIDGEHGYLQELVIKGNRTIPEYGGGLCQIGTTVFRATLASGLPVTQRRNHSYRVSYYEPAGTDATIYDPWPDYRFKNDTGKYILIQARIEGTKVYFDFWGTKDGRVVMATQPEIYNIVVPPAKKIIKTTDIPVGTEKCTERAHNGADAKFNYSVQYTNAPEPAETIFYSHYIPWQEVCLLGVTAEELAAEQNVDGSQNIEGENATSTDDII</sequence>
<dbReference type="PANTHER" id="PTHR35788:SF1">
    <property type="entry name" value="EXPORTED PROTEIN"/>
    <property type="match status" value="1"/>
</dbReference>
<dbReference type="InterPro" id="IPR022029">
    <property type="entry name" value="YoaR-like_PG-bd"/>
</dbReference>
<dbReference type="InterPro" id="IPR052913">
    <property type="entry name" value="Glycopeptide_resist_protein"/>
</dbReference>
<name>A0A1G2BYK2_9BACT</name>
<feature type="domain" description="YoaR-like putative peptidoglycan binding" evidence="1">
    <location>
        <begin position="109"/>
        <end position="212"/>
    </location>
</feature>
<dbReference type="Pfam" id="PF12229">
    <property type="entry name" value="PG_binding_4"/>
    <property type="match status" value="2"/>
</dbReference>